<keyword evidence="3" id="KW-1185">Reference proteome</keyword>
<feature type="region of interest" description="Disordered" evidence="1">
    <location>
        <begin position="35"/>
        <end position="332"/>
    </location>
</feature>
<feature type="compositionally biased region" description="Low complexity" evidence="1">
    <location>
        <begin position="160"/>
        <end position="170"/>
    </location>
</feature>
<dbReference type="EMBL" id="JADNYJ010000026">
    <property type="protein sequence ID" value="KAF8904386.1"/>
    <property type="molecule type" value="Genomic_DNA"/>
</dbReference>
<feature type="compositionally biased region" description="Low complexity" evidence="1">
    <location>
        <begin position="49"/>
        <end position="68"/>
    </location>
</feature>
<dbReference type="AlphaFoldDB" id="A0A9P5TQ05"/>
<feature type="compositionally biased region" description="Basic and acidic residues" evidence="1">
    <location>
        <begin position="38"/>
        <end position="48"/>
    </location>
</feature>
<proteinExistence type="predicted"/>
<feature type="compositionally biased region" description="Polar residues" evidence="1">
    <location>
        <begin position="309"/>
        <end position="327"/>
    </location>
</feature>
<name>A0A9P5TQ05_GYMJU</name>
<sequence length="360" mass="40427">MNSSSRICSMRIQKCIMLLMVWKVMGIAPWNIQKRNRSSKDKDSKSVETPRLQSRRSPSSQSSSKSTRATPKHYGINEAEESSEPEYNWDTPHPQSHTSGHARTYFEKPSPQLPVQVAGNEERSSSRRRSNSLQSPQPNRSGQSPQPNFSQFRHQSMLHSRSASPAAPSAMSIDNDTSEVVHEREHNWNSPHPVWHNPSRPLSPLLRTESSRQRTNSSPASPHSREEKRSLSRNTSSASMKLTDSDVNKHRSSRHSISPQSPPPSGIPLSRSSSLQPSDNTYRHNDSSLLHPGRSISPLPSISKKRPASPSTSTTPRKQKTSTSSATKHVDTSLRMEEKNIYPENFLCHLARKVTARAWI</sequence>
<dbReference type="Proteomes" id="UP000724874">
    <property type="component" value="Unassembled WGS sequence"/>
</dbReference>
<evidence type="ECO:0000313" key="3">
    <source>
        <dbReference type="Proteomes" id="UP000724874"/>
    </source>
</evidence>
<evidence type="ECO:0000256" key="1">
    <source>
        <dbReference type="SAM" id="MobiDB-lite"/>
    </source>
</evidence>
<organism evidence="2 3">
    <name type="scientific">Gymnopilus junonius</name>
    <name type="common">Spectacular rustgill mushroom</name>
    <name type="synonym">Gymnopilus spectabilis subsp. junonius</name>
    <dbReference type="NCBI Taxonomy" id="109634"/>
    <lineage>
        <taxon>Eukaryota</taxon>
        <taxon>Fungi</taxon>
        <taxon>Dikarya</taxon>
        <taxon>Basidiomycota</taxon>
        <taxon>Agaricomycotina</taxon>
        <taxon>Agaricomycetes</taxon>
        <taxon>Agaricomycetidae</taxon>
        <taxon>Agaricales</taxon>
        <taxon>Agaricineae</taxon>
        <taxon>Hymenogastraceae</taxon>
        <taxon>Gymnopilus</taxon>
    </lineage>
</organism>
<evidence type="ECO:0000313" key="2">
    <source>
        <dbReference type="EMBL" id="KAF8904386.1"/>
    </source>
</evidence>
<feature type="compositionally biased region" description="Polar residues" evidence="1">
    <location>
        <begin position="133"/>
        <end position="159"/>
    </location>
</feature>
<reference evidence="2" key="1">
    <citation type="submission" date="2020-11" db="EMBL/GenBank/DDBJ databases">
        <authorList>
            <consortium name="DOE Joint Genome Institute"/>
            <person name="Ahrendt S."/>
            <person name="Riley R."/>
            <person name="Andreopoulos W."/>
            <person name="LaButti K."/>
            <person name="Pangilinan J."/>
            <person name="Ruiz-duenas F.J."/>
            <person name="Barrasa J.M."/>
            <person name="Sanchez-Garcia M."/>
            <person name="Camarero S."/>
            <person name="Miyauchi S."/>
            <person name="Serrano A."/>
            <person name="Linde D."/>
            <person name="Babiker R."/>
            <person name="Drula E."/>
            <person name="Ayuso-Fernandez I."/>
            <person name="Pacheco R."/>
            <person name="Padilla G."/>
            <person name="Ferreira P."/>
            <person name="Barriuso J."/>
            <person name="Kellner H."/>
            <person name="Castanera R."/>
            <person name="Alfaro M."/>
            <person name="Ramirez L."/>
            <person name="Pisabarro A.G."/>
            <person name="Kuo A."/>
            <person name="Tritt A."/>
            <person name="Lipzen A."/>
            <person name="He G."/>
            <person name="Yan M."/>
            <person name="Ng V."/>
            <person name="Cullen D."/>
            <person name="Martin F."/>
            <person name="Rosso M.-N."/>
            <person name="Henrissat B."/>
            <person name="Hibbett D."/>
            <person name="Martinez A.T."/>
            <person name="Grigoriev I.V."/>
        </authorList>
    </citation>
    <scope>NUCLEOTIDE SEQUENCE</scope>
    <source>
        <strain evidence="2">AH 44721</strain>
    </source>
</reference>
<protein>
    <submittedName>
        <fullName evidence="2">Uncharacterized protein</fullName>
    </submittedName>
</protein>
<accession>A0A9P5TQ05</accession>
<comment type="caution">
    <text evidence="2">The sequence shown here is derived from an EMBL/GenBank/DDBJ whole genome shotgun (WGS) entry which is preliminary data.</text>
</comment>
<feature type="compositionally biased region" description="Polar residues" evidence="1">
    <location>
        <begin position="232"/>
        <end position="242"/>
    </location>
</feature>
<feature type="compositionally biased region" description="Polar residues" evidence="1">
    <location>
        <begin position="271"/>
        <end position="280"/>
    </location>
</feature>
<gene>
    <name evidence="2" type="ORF">CPB84DRAFT_666352</name>
</gene>